<dbReference type="InterPro" id="IPR054585">
    <property type="entry name" value="NDH2-like_C"/>
</dbReference>
<evidence type="ECO:0000256" key="10">
    <source>
        <dbReference type="ARBA" id="ARBA00047599"/>
    </source>
</evidence>
<comment type="catalytic activity">
    <reaction evidence="10">
        <text>a quinone + NADH + H(+) = a quinol + NAD(+)</text>
        <dbReference type="Rhea" id="RHEA:46160"/>
        <dbReference type="ChEBI" id="CHEBI:15378"/>
        <dbReference type="ChEBI" id="CHEBI:24646"/>
        <dbReference type="ChEBI" id="CHEBI:57540"/>
        <dbReference type="ChEBI" id="CHEBI:57945"/>
        <dbReference type="ChEBI" id="CHEBI:132124"/>
        <dbReference type="EC" id="1.6.5.9"/>
    </reaction>
</comment>
<dbReference type="PANTHER" id="PTHR43706">
    <property type="entry name" value="NADH DEHYDROGENASE"/>
    <property type="match status" value="1"/>
</dbReference>
<keyword evidence="4" id="KW-0285">Flavoprotein</keyword>
<keyword evidence="5" id="KW-0274">FAD</keyword>
<dbReference type="STRING" id="1071383.J7RP26"/>
<evidence type="ECO:0000256" key="4">
    <source>
        <dbReference type="ARBA" id="ARBA00022630"/>
    </source>
</evidence>
<evidence type="ECO:0000256" key="11">
    <source>
        <dbReference type="ARBA" id="ARBA00049010"/>
    </source>
</evidence>
<accession>J7RP26</accession>
<dbReference type="Pfam" id="PF22366">
    <property type="entry name" value="NDH2_C"/>
    <property type="match status" value="1"/>
</dbReference>
<evidence type="ECO:0000313" key="16">
    <source>
        <dbReference type="Proteomes" id="UP000006310"/>
    </source>
</evidence>
<reference evidence="16" key="2">
    <citation type="submission" date="2012-08" db="EMBL/GenBank/DDBJ databases">
        <title>Genome sequence of Kazachstania naganishii.</title>
        <authorList>
            <person name="Gordon J.L."/>
            <person name="Armisen D."/>
            <person name="Proux-Wera E."/>
            <person name="OhEigeartaigh S.S."/>
            <person name="Byrne K.P."/>
            <person name="Wolfe K.H."/>
        </authorList>
    </citation>
    <scope>NUCLEOTIDE SEQUENCE [LARGE SCALE GENOMIC DNA]</scope>
    <source>
        <strain evidence="16">ATCC MYA-139 / BCRC 22969 / CBS 8797 / CCRC 22969 / KCTC 17520 / NBRC 10181 / NCYC 3082</strain>
    </source>
</reference>
<proteinExistence type="inferred from homology"/>
<dbReference type="Proteomes" id="UP000006310">
    <property type="component" value="Chromosome 7"/>
</dbReference>
<feature type="region of interest" description="Disordered" evidence="12">
    <location>
        <begin position="61"/>
        <end position="82"/>
    </location>
</feature>
<dbReference type="eggNOG" id="KOG2495">
    <property type="taxonomic scope" value="Eukaryota"/>
</dbReference>
<evidence type="ECO:0000259" key="14">
    <source>
        <dbReference type="Pfam" id="PF22366"/>
    </source>
</evidence>
<dbReference type="HOGENOM" id="CLU_021377_1_0_1"/>
<dbReference type="GO" id="GO:0005759">
    <property type="term" value="C:mitochondrial matrix"/>
    <property type="evidence" value="ECO:0007669"/>
    <property type="project" value="EnsemblFungi"/>
</dbReference>
<dbReference type="OrthoDB" id="3244603at2759"/>
<dbReference type="InterPro" id="IPR023753">
    <property type="entry name" value="FAD/NAD-binding_dom"/>
</dbReference>
<protein>
    <recommendedName>
        <fullName evidence="3">NADH:ubiquinone reductase (non-electrogenic)</fullName>
        <ecNumber evidence="3">1.6.5.9</ecNumber>
    </recommendedName>
</protein>
<dbReference type="FunFam" id="3.50.50.100:FF:000007">
    <property type="entry name" value="Rotenone-insensitive NADH-ubiquinone oxidoreductase, mitochondrial"/>
    <property type="match status" value="1"/>
</dbReference>
<evidence type="ECO:0000256" key="1">
    <source>
        <dbReference type="ARBA" id="ARBA00004173"/>
    </source>
</evidence>
<evidence type="ECO:0000256" key="12">
    <source>
        <dbReference type="SAM" id="MobiDB-lite"/>
    </source>
</evidence>
<evidence type="ECO:0000256" key="5">
    <source>
        <dbReference type="ARBA" id="ARBA00022827"/>
    </source>
</evidence>
<dbReference type="SUPFAM" id="SSF51905">
    <property type="entry name" value="FAD/NAD(P)-binding domain"/>
    <property type="match status" value="2"/>
</dbReference>
<evidence type="ECO:0000256" key="9">
    <source>
        <dbReference type="ARBA" id="ARBA00023128"/>
    </source>
</evidence>
<dbReference type="GO" id="GO:0120555">
    <property type="term" value="F:NADH dehydrogenase (ubiquinone) (non-electrogenic) activity"/>
    <property type="evidence" value="ECO:0007669"/>
    <property type="project" value="EnsemblFungi"/>
</dbReference>
<gene>
    <name evidence="15" type="primary">KNAG0G03500</name>
    <name evidence="15" type="ordered locus">KNAG_0G03500</name>
</gene>
<keyword evidence="16" id="KW-1185">Reference proteome</keyword>
<keyword evidence="8" id="KW-0520">NAD</keyword>
<reference evidence="15 16" key="1">
    <citation type="journal article" date="2011" name="Proc. Natl. Acad. Sci. U.S.A.">
        <title>Evolutionary erosion of yeast sex chromosomes by mating-type switching accidents.</title>
        <authorList>
            <person name="Gordon J.L."/>
            <person name="Armisen D."/>
            <person name="Proux-Wera E."/>
            <person name="Oheigeartaigh S.S."/>
            <person name="Byrne K.P."/>
            <person name="Wolfe K.H."/>
        </authorList>
    </citation>
    <scope>NUCLEOTIDE SEQUENCE [LARGE SCALE GENOMIC DNA]</scope>
    <source>
        <strain evidence="16">ATCC MYA-139 / BCRC 22969 / CBS 8797 / CCRC 22969 / KCTC 17520 / NBRC 10181 / NCYC 3082</strain>
    </source>
</reference>
<evidence type="ECO:0000256" key="7">
    <source>
        <dbReference type="ARBA" id="ARBA00023002"/>
    </source>
</evidence>
<evidence type="ECO:0000313" key="15">
    <source>
        <dbReference type="EMBL" id="CCK71408.1"/>
    </source>
</evidence>
<dbReference type="EC" id="1.6.5.9" evidence="3"/>
<dbReference type="PANTHER" id="PTHR43706:SF10">
    <property type="entry name" value="ROTENONE-INSENSITIVE NADH-UBIQUINONE OXIDOREDUCTASE, MITOCHONDRIAL"/>
    <property type="match status" value="1"/>
</dbReference>
<dbReference type="Gene3D" id="3.50.50.100">
    <property type="match status" value="1"/>
</dbReference>
<dbReference type="PRINTS" id="PR00368">
    <property type="entry name" value="FADPNR"/>
</dbReference>
<keyword evidence="9" id="KW-0496">Mitochondrion</keyword>
<keyword evidence="6" id="KW-0809">Transit peptide</keyword>
<evidence type="ECO:0000259" key="13">
    <source>
        <dbReference type="Pfam" id="PF07992"/>
    </source>
</evidence>
<evidence type="ECO:0000256" key="6">
    <source>
        <dbReference type="ARBA" id="ARBA00022946"/>
    </source>
</evidence>
<dbReference type="InterPro" id="IPR036188">
    <property type="entry name" value="FAD/NAD-bd_sf"/>
</dbReference>
<dbReference type="InterPro" id="IPR045024">
    <property type="entry name" value="NDH-2"/>
</dbReference>
<dbReference type="GO" id="GO:0042802">
    <property type="term" value="F:identical protein binding"/>
    <property type="evidence" value="ECO:0007669"/>
    <property type="project" value="EnsemblFungi"/>
</dbReference>
<organism evidence="15 16">
    <name type="scientific">Huiozyma naganishii (strain ATCC MYA-139 / BCRC 22969 / CBS 8797 / KCTC 17520 / NBRC 10181 / NCYC 3082 / Yp74L-3)</name>
    <name type="common">Yeast</name>
    <name type="synonym">Kazachstania naganishii</name>
    <dbReference type="NCBI Taxonomy" id="1071383"/>
    <lineage>
        <taxon>Eukaryota</taxon>
        <taxon>Fungi</taxon>
        <taxon>Dikarya</taxon>
        <taxon>Ascomycota</taxon>
        <taxon>Saccharomycotina</taxon>
        <taxon>Saccharomycetes</taxon>
        <taxon>Saccharomycetales</taxon>
        <taxon>Saccharomycetaceae</taxon>
        <taxon>Huiozyma</taxon>
    </lineage>
</organism>
<dbReference type="Pfam" id="PF07992">
    <property type="entry name" value="Pyr_redox_2"/>
    <property type="match status" value="1"/>
</dbReference>
<dbReference type="GO" id="GO:0043065">
    <property type="term" value="P:positive regulation of apoptotic process"/>
    <property type="evidence" value="ECO:0007669"/>
    <property type="project" value="EnsemblFungi"/>
</dbReference>
<feature type="domain" description="FAD/NAD(P)-binding" evidence="13">
    <location>
        <begin position="105"/>
        <end position="453"/>
    </location>
</feature>
<dbReference type="GeneID" id="34527131"/>
<comment type="similarity">
    <text evidence="2">Belongs to the NADH dehydrogenase family.</text>
</comment>
<evidence type="ECO:0000256" key="3">
    <source>
        <dbReference type="ARBA" id="ARBA00012637"/>
    </source>
</evidence>
<dbReference type="KEGG" id="kng:KNAG_0G03500"/>
<comment type="catalytic activity">
    <reaction evidence="11">
        <text>a ubiquinone + NADH + H(+) = a ubiquinol + NAD(+)</text>
        <dbReference type="Rhea" id="RHEA:23152"/>
        <dbReference type="Rhea" id="RHEA-COMP:9565"/>
        <dbReference type="Rhea" id="RHEA-COMP:9566"/>
        <dbReference type="ChEBI" id="CHEBI:15378"/>
        <dbReference type="ChEBI" id="CHEBI:16389"/>
        <dbReference type="ChEBI" id="CHEBI:17976"/>
        <dbReference type="ChEBI" id="CHEBI:57540"/>
        <dbReference type="ChEBI" id="CHEBI:57945"/>
    </reaction>
</comment>
<dbReference type="GO" id="GO:0006120">
    <property type="term" value="P:mitochondrial electron transport, NADH to ubiquinone"/>
    <property type="evidence" value="ECO:0007669"/>
    <property type="project" value="EnsemblFungi"/>
</dbReference>
<feature type="domain" description="External alternative NADH-ubiquinone oxidoreductase-like C-terminal" evidence="14">
    <location>
        <begin position="496"/>
        <end position="561"/>
    </location>
</feature>
<dbReference type="OMA" id="EPAEIKY"/>
<dbReference type="EMBL" id="HE978320">
    <property type="protein sequence ID" value="CCK71408.1"/>
    <property type="molecule type" value="Genomic_DNA"/>
</dbReference>
<dbReference type="AlphaFoldDB" id="J7RP26"/>
<sequence>MLNGASTVARAARTARCTTTFILLGKGSPQFIRLASTVAKPASEPPKKVIAGASASASANAGQKSVSGKPLQNSKVTAVDAHGTGPSSFKTVITIGTQHQDNKPNVVILGAGWGAISFLKHIDTKKYNVSIISPRNYFLFTPLLPSTPVGTVDEKSIIEPVVNFALKKKGSVSYYEAEAKQINPERNTVSIENVSWAAQLSKDDLPNVNLGIQKGDPLEIKYDYLISAVGAEPNTFGVPGVEEYGHFLKEIPDSLAIRKVFAKNMERANFLPEGDPERKRLLSIVVVGGGPTGVETAGELQDYVTQELQKFLPSLAKEVQIHLVEALPIVLNMFEKKLSSYAQEVLEKTSIKLHLRTAVSKVEEKHLTAKTKHADGTVTEQQIPYGTLIWATGNKMRAIAKDLTTKIPEQKNSTRALTVNPFLLVKGSNNIFAVGDNAFIGLPPTAQVAHQEAEYLCKVFDKMARIPDFHQTLKNRTDKVDLLFEENKFKPFKYIHYGALAYLGAEKAIANITYGKRNLYTGGGIFTFYVWRLVYLSMLLSARTRFKVIIDWMKITFFKRDFFKGL</sequence>
<keyword evidence="7" id="KW-0560">Oxidoreductase</keyword>
<comment type="subcellular location">
    <subcellularLocation>
        <location evidence="1">Mitochondrion</location>
    </subcellularLocation>
</comment>
<feature type="compositionally biased region" description="Polar residues" evidence="12">
    <location>
        <begin position="63"/>
        <end position="76"/>
    </location>
</feature>
<name>J7RP26_HUIN7</name>
<evidence type="ECO:0000256" key="8">
    <source>
        <dbReference type="ARBA" id="ARBA00023027"/>
    </source>
</evidence>
<dbReference type="RefSeq" id="XP_022465653.1">
    <property type="nucleotide sequence ID" value="XM_022609237.1"/>
</dbReference>
<evidence type="ECO:0000256" key="2">
    <source>
        <dbReference type="ARBA" id="ARBA00005272"/>
    </source>
</evidence>